<keyword evidence="2" id="KW-1185">Reference proteome</keyword>
<dbReference type="AlphaFoldDB" id="A0A562SVN8"/>
<dbReference type="RefSeq" id="WP_144883680.1">
    <property type="nucleotide sequence ID" value="NZ_VLLE01000002.1"/>
</dbReference>
<comment type="caution">
    <text evidence="1">The sequence shown here is derived from an EMBL/GenBank/DDBJ whole genome shotgun (WGS) entry which is preliminary data.</text>
</comment>
<dbReference type="EMBL" id="VLLE01000002">
    <property type="protein sequence ID" value="TWI85084.1"/>
    <property type="molecule type" value="Genomic_DNA"/>
</dbReference>
<protein>
    <submittedName>
        <fullName evidence="1">Uncharacterized protein</fullName>
    </submittedName>
</protein>
<reference evidence="1 2" key="1">
    <citation type="journal article" date="2015" name="Stand. Genomic Sci.">
        <title>Genomic Encyclopedia of Bacterial and Archaeal Type Strains, Phase III: the genomes of soil and plant-associated and newly described type strains.</title>
        <authorList>
            <person name="Whitman W.B."/>
            <person name="Woyke T."/>
            <person name="Klenk H.P."/>
            <person name="Zhou Y."/>
            <person name="Lilburn T.G."/>
            <person name="Beck B.J."/>
            <person name="De Vos P."/>
            <person name="Vandamme P."/>
            <person name="Eisen J.A."/>
            <person name="Garrity G."/>
            <person name="Hugenholtz P."/>
            <person name="Kyrpides N.C."/>
        </authorList>
    </citation>
    <scope>NUCLEOTIDE SEQUENCE [LARGE SCALE GENOMIC DNA]</scope>
    <source>
        <strain evidence="1 2">CGMCC 1.7271</strain>
    </source>
</reference>
<organism evidence="1 2">
    <name type="scientific">Lacibacter cauensis</name>
    <dbReference type="NCBI Taxonomy" id="510947"/>
    <lineage>
        <taxon>Bacteria</taxon>
        <taxon>Pseudomonadati</taxon>
        <taxon>Bacteroidota</taxon>
        <taxon>Chitinophagia</taxon>
        <taxon>Chitinophagales</taxon>
        <taxon>Chitinophagaceae</taxon>
        <taxon>Lacibacter</taxon>
    </lineage>
</organism>
<dbReference type="Proteomes" id="UP000316167">
    <property type="component" value="Unassembled WGS sequence"/>
</dbReference>
<sequence length="99" mass="11253">MNWYEVKNSNTIDSPALLVCKDHVQQNITHAITMVEDVKLSFAAESPSFQGDVSETYCKKAFAVIEVLTEQQLIFFIRFHTAASRLRRTSPGNIWVCCL</sequence>
<proteinExistence type="predicted"/>
<accession>A0A562SVN8</accession>
<evidence type="ECO:0000313" key="2">
    <source>
        <dbReference type="Proteomes" id="UP000316167"/>
    </source>
</evidence>
<gene>
    <name evidence="1" type="ORF">IQ13_0239</name>
</gene>
<name>A0A562SVN8_9BACT</name>
<evidence type="ECO:0000313" key="1">
    <source>
        <dbReference type="EMBL" id="TWI85084.1"/>
    </source>
</evidence>